<organism evidence="2 3">
    <name type="scientific">Zalerion maritima</name>
    <dbReference type="NCBI Taxonomy" id="339359"/>
    <lineage>
        <taxon>Eukaryota</taxon>
        <taxon>Fungi</taxon>
        <taxon>Dikarya</taxon>
        <taxon>Ascomycota</taxon>
        <taxon>Pezizomycotina</taxon>
        <taxon>Sordariomycetes</taxon>
        <taxon>Lulworthiomycetidae</taxon>
        <taxon>Lulworthiales</taxon>
        <taxon>Lulworthiaceae</taxon>
        <taxon>Zalerion</taxon>
    </lineage>
</organism>
<evidence type="ECO:0000256" key="1">
    <source>
        <dbReference type="SAM" id="MobiDB-lite"/>
    </source>
</evidence>
<evidence type="ECO:0000313" key="3">
    <source>
        <dbReference type="Proteomes" id="UP001201980"/>
    </source>
</evidence>
<dbReference type="Proteomes" id="UP001201980">
    <property type="component" value="Unassembled WGS sequence"/>
</dbReference>
<feature type="region of interest" description="Disordered" evidence="1">
    <location>
        <begin position="152"/>
        <end position="179"/>
    </location>
</feature>
<evidence type="ECO:0000313" key="2">
    <source>
        <dbReference type="EMBL" id="KAJ2904745.1"/>
    </source>
</evidence>
<accession>A0AAD5RV24</accession>
<dbReference type="AlphaFoldDB" id="A0AAD5RV24"/>
<name>A0AAD5RV24_9PEZI</name>
<comment type="caution">
    <text evidence="2">The sequence shown here is derived from an EMBL/GenBank/DDBJ whole genome shotgun (WGS) entry which is preliminary data.</text>
</comment>
<feature type="compositionally biased region" description="Basic and acidic residues" evidence="1">
    <location>
        <begin position="154"/>
        <end position="179"/>
    </location>
</feature>
<gene>
    <name evidence="2" type="ORF">MKZ38_007363</name>
</gene>
<sequence length="227" mass="25085">MGLLLPDQDTRDGPPRHPAVNPKTRFSLPKEKAAGIAAVGNSSPRKHHQPVAPTYKLVIARLRLMDDTTFAANSSPRAWRLLLILMSCKSPGHEALRVHAVALKILILGIWNVMCITEKTLLALGLVRPTGKGPLAIGGSRIGLDCVGTGLRPLDNDREPDDRESDMKQSEKFAPSRDRAAYGNATHRQNFLFLSSIVRSQGQQQRRPDMHILVPIRIWEGGYERPA</sequence>
<reference evidence="2" key="1">
    <citation type="submission" date="2022-07" db="EMBL/GenBank/DDBJ databases">
        <title>Draft genome sequence of Zalerion maritima ATCC 34329, a (micro)plastics degrading marine fungus.</title>
        <authorList>
            <person name="Paco A."/>
            <person name="Goncalves M.F.M."/>
            <person name="Rocha-Santos T.A.P."/>
            <person name="Alves A."/>
        </authorList>
    </citation>
    <scope>NUCLEOTIDE SEQUENCE</scope>
    <source>
        <strain evidence="2">ATCC 34329</strain>
    </source>
</reference>
<protein>
    <submittedName>
        <fullName evidence="2">Uncharacterized protein</fullName>
    </submittedName>
</protein>
<keyword evidence="3" id="KW-1185">Reference proteome</keyword>
<dbReference type="EMBL" id="JAKWBI020000046">
    <property type="protein sequence ID" value="KAJ2904745.1"/>
    <property type="molecule type" value="Genomic_DNA"/>
</dbReference>
<proteinExistence type="predicted"/>
<feature type="region of interest" description="Disordered" evidence="1">
    <location>
        <begin position="1"/>
        <end position="24"/>
    </location>
</feature>